<dbReference type="PANTHER" id="PTHR31719:SF193">
    <property type="entry name" value="NAC DOMAIN-CONTAINING PROTEIN"/>
    <property type="match status" value="1"/>
</dbReference>
<keyword evidence="4" id="KW-0539">Nucleus</keyword>
<reference evidence="6" key="2">
    <citation type="journal article" date="2024" name="Plant">
        <title>Genomic evolution and insights into agronomic trait innovations of Sesamum species.</title>
        <authorList>
            <person name="Miao H."/>
            <person name="Wang L."/>
            <person name="Qu L."/>
            <person name="Liu H."/>
            <person name="Sun Y."/>
            <person name="Le M."/>
            <person name="Wang Q."/>
            <person name="Wei S."/>
            <person name="Zheng Y."/>
            <person name="Lin W."/>
            <person name="Duan Y."/>
            <person name="Cao H."/>
            <person name="Xiong S."/>
            <person name="Wang X."/>
            <person name="Wei L."/>
            <person name="Li C."/>
            <person name="Ma Q."/>
            <person name="Ju M."/>
            <person name="Zhao R."/>
            <person name="Li G."/>
            <person name="Mu C."/>
            <person name="Tian Q."/>
            <person name="Mei H."/>
            <person name="Zhang T."/>
            <person name="Gao T."/>
            <person name="Zhang H."/>
        </authorList>
    </citation>
    <scope>NUCLEOTIDE SEQUENCE</scope>
    <source>
        <strain evidence="6">KEN8</strain>
    </source>
</reference>
<evidence type="ECO:0000256" key="3">
    <source>
        <dbReference type="ARBA" id="ARBA00023163"/>
    </source>
</evidence>
<dbReference type="GO" id="GO:0006355">
    <property type="term" value="P:regulation of DNA-templated transcription"/>
    <property type="evidence" value="ECO:0007669"/>
    <property type="project" value="InterPro"/>
</dbReference>
<evidence type="ECO:0000313" key="6">
    <source>
        <dbReference type="EMBL" id="KAL0347885.1"/>
    </source>
</evidence>
<dbReference type="InterPro" id="IPR003441">
    <property type="entry name" value="NAC-dom"/>
</dbReference>
<dbReference type="InterPro" id="IPR036093">
    <property type="entry name" value="NAC_dom_sf"/>
</dbReference>
<dbReference type="SUPFAM" id="SSF101941">
    <property type="entry name" value="NAC domain"/>
    <property type="match status" value="1"/>
</dbReference>
<comment type="caution">
    <text evidence="6">The sequence shown here is derived from an EMBL/GenBank/DDBJ whole genome shotgun (WGS) entry which is preliminary data.</text>
</comment>
<protein>
    <submittedName>
        <fullName evidence="6">NAC domain-containing protein 2</fullName>
    </submittedName>
</protein>
<dbReference type="Gene3D" id="2.170.150.80">
    <property type="entry name" value="NAC domain"/>
    <property type="match status" value="1"/>
</dbReference>
<dbReference type="PROSITE" id="PS51005">
    <property type="entry name" value="NAC"/>
    <property type="match status" value="1"/>
</dbReference>
<organism evidence="6">
    <name type="scientific">Sesamum calycinum</name>
    <dbReference type="NCBI Taxonomy" id="2727403"/>
    <lineage>
        <taxon>Eukaryota</taxon>
        <taxon>Viridiplantae</taxon>
        <taxon>Streptophyta</taxon>
        <taxon>Embryophyta</taxon>
        <taxon>Tracheophyta</taxon>
        <taxon>Spermatophyta</taxon>
        <taxon>Magnoliopsida</taxon>
        <taxon>eudicotyledons</taxon>
        <taxon>Gunneridae</taxon>
        <taxon>Pentapetalae</taxon>
        <taxon>asterids</taxon>
        <taxon>lamiids</taxon>
        <taxon>Lamiales</taxon>
        <taxon>Pedaliaceae</taxon>
        <taxon>Sesamum</taxon>
    </lineage>
</organism>
<reference evidence="6" key="1">
    <citation type="submission" date="2020-06" db="EMBL/GenBank/DDBJ databases">
        <authorList>
            <person name="Li T."/>
            <person name="Hu X."/>
            <person name="Zhang T."/>
            <person name="Song X."/>
            <person name="Zhang H."/>
            <person name="Dai N."/>
            <person name="Sheng W."/>
            <person name="Hou X."/>
            <person name="Wei L."/>
        </authorList>
    </citation>
    <scope>NUCLEOTIDE SEQUENCE</scope>
    <source>
        <strain evidence="6">KEN8</strain>
        <tissue evidence="6">Leaf</tissue>
    </source>
</reference>
<dbReference type="AlphaFoldDB" id="A0AAW2NWD9"/>
<gene>
    <name evidence="6" type="ORF">Scaly_1804500</name>
</gene>
<sequence length="189" mass="22044">MPPGMRFLPTDAGLVRVYLRQKLIVGSLPQGFQKLFLNVTLYQHNAQDLVVMHEQLEEDQEDWYFFTPISRKYLNGQRPERTAGNGYWKTVGKDMPVVENNGEVIGFKRVLDFYAGKHSRGVKTEWKMHEYLTKEPKDHIIHEIPAPAPAPATTSMQLNEWVLCKIYRNRRSGKKRKTMDHVDEDDDLE</sequence>
<keyword evidence="1" id="KW-0805">Transcription regulation</keyword>
<evidence type="ECO:0000259" key="5">
    <source>
        <dbReference type="PROSITE" id="PS51005"/>
    </source>
</evidence>
<dbReference type="Pfam" id="PF02365">
    <property type="entry name" value="NAM"/>
    <property type="match status" value="1"/>
</dbReference>
<dbReference type="GO" id="GO:0003677">
    <property type="term" value="F:DNA binding"/>
    <property type="evidence" value="ECO:0007669"/>
    <property type="project" value="UniProtKB-KW"/>
</dbReference>
<evidence type="ECO:0000256" key="4">
    <source>
        <dbReference type="ARBA" id="ARBA00023242"/>
    </source>
</evidence>
<name>A0AAW2NWD9_9LAMI</name>
<evidence type="ECO:0000256" key="2">
    <source>
        <dbReference type="ARBA" id="ARBA00023125"/>
    </source>
</evidence>
<keyword evidence="2" id="KW-0238">DNA-binding</keyword>
<dbReference type="EMBL" id="JACGWM010000010">
    <property type="protein sequence ID" value="KAL0347885.1"/>
    <property type="molecule type" value="Genomic_DNA"/>
</dbReference>
<proteinExistence type="predicted"/>
<evidence type="ECO:0000256" key="1">
    <source>
        <dbReference type="ARBA" id="ARBA00023015"/>
    </source>
</evidence>
<dbReference type="PANTHER" id="PTHR31719">
    <property type="entry name" value="NAC TRANSCRIPTION FACTOR 56"/>
    <property type="match status" value="1"/>
</dbReference>
<accession>A0AAW2NWD9</accession>
<keyword evidence="3" id="KW-0804">Transcription</keyword>
<feature type="domain" description="NAC" evidence="5">
    <location>
        <begin position="1"/>
        <end position="169"/>
    </location>
</feature>